<feature type="signal peptide" evidence="1">
    <location>
        <begin position="1"/>
        <end position="22"/>
    </location>
</feature>
<dbReference type="Proteomes" id="UP001187315">
    <property type="component" value="Unassembled WGS sequence"/>
</dbReference>
<sequence length="67" mass="7432">MRTAAPVVFLFVLLLERSVAQAAVQQTDEEQAVRLALASSPETFSPGLKPLLGKRRVFDFSMRALKK</sequence>
<organism evidence="2 3">
    <name type="scientific">Tachysurus vachellii</name>
    <name type="common">Darkbarbel catfish</name>
    <name type="synonym">Pelteobagrus vachellii</name>
    <dbReference type="NCBI Taxonomy" id="175792"/>
    <lineage>
        <taxon>Eukaryota</taxon>
        <taxon>Metazoa</taxon>
        <taxon>Chordata</taxon>
        <taxon>Craniata</taxon>
        <taxon>Vertebrata</taxon>
        <taxon>Euteleostomi</taxon>
        <taxon>Actinopterygii</taxon>
        <taxon>Neopterygii</taxon>
        <taxon>Teleostei</taxon>
        <taxon>Ostariophysi</taxon>
        <taxon>Siluriformes</taxon>
        <taxon>Bagridae</taxon>
        <taxon>Tachysurus</taxon>
    </lineage>
</organism>
<name>A0AA88IV98_TACVA</name>
<protein>
    <submittedName>
        <fullName evidence="2">Uncharacterized protein</fullName>
    </submittedName>
</protein>
<evidence type="ECO:0000256" key="1">
    <source>
        <dbReference type="SAM" id="SignalP"/>
    </source>
</evidence>
<keyword evidence="3" id="KW-1185">Reference proteome</keyword>
<accession>A0AA88IV98</accession>
<gene>
    <name evidence="2" type="ORF">Q7C36_021029</name>
</gene>
<evidence type="ECO:0000313" key="3">
    <source>
        <dbReference type="Proteomes" id="UP001187315"/>
    </source>
</evidence>
<dbReference type="AlphaFoldDB" id="A0AA88IV98"/>
<feature type="chain" id="PRO_5041733939" evidence="1">
    <location>
        <begin position="23"/>
        <end position="67"/>
    </location>
</feature>
<proteinExistence type="predicted"/>
<evidence type="ECO:0000313" key="2">
    <source>
        <dbReference type="EMBL" id="KAK2821686.1"/>
    </source>
</evidence>
<reference evidence="2" key="1">
    <citation type="submission" date="2023-08" db="EMBL/GenBank/DDBJ databases">
        <title>Pelteobagrus vachellii genome.</title>
        <authorList>
            <person name="Liu H."/>
        </authorList>
    </citation>
    <scope>NUCLEOTIDE SEQUENCE</scope>
    <source>
        <strain evidence="2">PRFRI_2022a</strain>
        <tissue evidence="2">Muscle</tissue>
    </source>
</reference>
<dbReference type="EMBL" id="JAVHJS010000022">
    <property type="protein sequence ID" value="KAK2821686.1"/>
    <property type="molecule type" value="Genomic_DNA"/>
</dbReference>
<comment type="caution">
    <text evidence="2">The sequence shown here is derived from an EMBL/GenBank/DDBJ whole genome shotgun (WGS) entry which is preliminary data.</text>
</comment>
<keyword evidence="1" id="KW-0732">Signal</keyword>